<dbReference type="Proteomes" id="UP000807342">
    <property type="component" value="Unassembled WGS sequence"/>
</dbReference>
<accession>A0A9P6BZQ4</accession>
<comment type="caution">
    <text evidence="2">The sequence shown here is derived from an EMBL/GenBank/DDBJ whole genome shotgun (WGS) entry which is preliminary data.</text>
</comment>
<dbReference type="EMBL" id="MU151450">
    <property type="protein sequence ID" value="KAF9443648.1"/>
    <property type="molecule type" value="Genomic_DNA"/>
</dbReference>
<protein>
    <submittedName>
        <fullName evidence="2">Uncharacterized protein</fullName>
    </submittedName>
</protein>
<name>A0A9P6BZQ4_9AGAR</name>
<proteinExistence type="predicted"/>
<gene>
    <name evidence="2" type="ORF">P691DRAFT_787811</name>
</gene>
<evidence type="ECO:0000256" key="1">
    <source>
        <dbReference type="SAM" id="MobiDB-lite"/>
    </source>
</evidence>
<feature type="region of interest" description="Disordered" evidence="1">
    <location>
        <begin position="70"/>
        <end position="95"/>
    </location>
</feature>
<keyword evidence="3" id="KW-1185">Reference proteome</keyword>
<evidence type="ECO:0000313" key="2">
    <source>
        <dbReference type="EMBL" id="KAF9443648.1"/>
    </source>
</evidence>
<sequence>MPTPPRSCPFLPVPHSALSRAGPQLCAEERDQALCTTMNYKGGAYVLVWAWAIGTFNEAVHAIHALQIGNQPRRNGTPPDPTISRHKKAVGDGVKTEGFPSKVVNNSEWRYNMRDPSNEGELSRTTYCLYQTKAYCPPDHKTREVVWRRTAPGENDGYMN</sequence>
<evidence type="ECO:0000313" key="3">
    <source>
        <dbReference type="Proteomes" id="UP000807342"/>
    </source>
</evidence>
<dbReference type="AlphaFoldDB" id="A0A9P6BZQ4"/>
<reference evidence="2" key="1">
    <citation type="submission" date="2020-11" db="EMBL/GenBank/DDBJ databases">
        <authorList>
            <consortium name="DOE Joint Genome Institute"/>
            <person name="Ahrendt S."/>
            <person name="Riley R."/>
            <person name="Andreopoulos W."/>
            <person name="Labutti K."/>
            <person name="Pangilinan J."/>
            <person name="Ruiz-Duenas F.J."/>
            <person name="Barrasa J.M."/>
            <person name="Sanchez-Garcia M."/>
            <person name="Camarero S."/>
            <person name="Miyauchi S."/>
            <person name="Serrano A."/>
            <person name="Linde D."/>
            <person name="Babiker R."/>
            <person name="Drula E."/>
            <person name="Ayuso-Fernandez I."/>
            <person name="Pacheco R."/>
            <person name="Padilla G."/>
            <person name="Ferreira P."/>
            <person name="Barriuso J."/>
            <person name="Kellner H."/>
            <person name="Castanera R."/>
            <person name="Alfaro M."/>
            <person name="Ramirez L."/>
            <person name="Pisabarro A.G."/>
            <person name="Kuo A."/>
            <person name="Tritt A."/>
            <person name="Lipzen A."/>
            <person name="He G."/>
            <person name="Yan M."/>
            <person name="Ng V."/>
            <person name="Cullen D."/>
            <person name="Martin F."/>
            <person name="Rosso M.-N."/>
            <person name="Henrissat B."/>
            <person name="Hibbett D."/>
            <person name="Martinez A.T."/>
            <person name="Grigoriev I.V."/>
        </authorList>
    </citation>
    <scope>NUCLEOTIDE SEQUENCE</scope>
    <source>
        <strain evidence="2">MF-IS2</strain>
    </source>
</reference>
<organism evidence="2 3">
    <name type="scientific">Macrolepiota fuliginosa MF-IS2</name>
    <dbReference type="NCBI Taxonomy" id="1400762"/>
    <lineage>
        <taxon>Eukaryota</taxon>
        <taxon>Fungi</taxon>
        <taxon>Dikarya</taxon>
        <taxon>Basidiomycota</taxon>
        <taxon>Agaricomycotina</taxon>
        <taxon>Agaricomycetes</taxon>
        <taxon>Agaricomycetidae</taxon>
        <taxon>Agaricales</taxon>
        <taxon>Agaricineae</taxon>
        <taxon>Agaricaceae</taxon>
        <taxon>Macrolepiota</taxon>
    </lineage>
</organism>